<comment type="caution">
    <text evidence="1">The sequence shown here is derived from an EMBL/GenBank/DDBJ whole genome shotgun (WGS) entry which is preliminary data.</text>
</comment>
<proteinExistence type="predicted"/>
<keyword evidence="2" id="KW-1185">Reference proteome</keyword>
<evidence type="ECO:0000313" key="1">
    <source>
        <dbReference type="EMBL" id="KAH3884891.1"/>
    </source>
</evidence>
<gene>
    <name evidence="1" type="ORF">DPMN_008877</name>
</gene>
<protein>
    <submittedName>
        <fullName evidence="1">Uncharacterized protein</fullName>
    </submittedName>
</protein>
<sequence length="80" mass="9328">MGRTIVSGPDEFEPSGFDCCRDTRTYYPRTKFCSWLEQLCPYKIAELWQYANGYRLSLPKLAARNKKTVLICMDTMSYVV</sequence>
<reference evidence="1" key="1">
    <citation type="journal article" date="2019" name="bioRxiv">
        <title>The Genome of the Zebra Mussel, Dreissena polymorpha: A Resource for Invasive Species Research.</title>
        <authorList>
            <person name="McCartney M.A."/>
            <person name="Auch B."/>
            <person name="Kono T."/>
            <person name="Mallez S."/>
            <person name="Zhang Y."/>
            <person name="Obille A."/>
            <person name="Becker A."/>
            <person name="Abrahante J.E."/>
            <person name="Garbe J."/>
            <person name="Badalamenti J.P."/>
            <person name="Herman A."/>
            <person name="Mangelson H."/>
            <person name="Liachko I."/>
            <person name="Sullivan S."/>
            <person name="Sone E.D."/>
            <person name="Koren S."/>
            <person name="Silverstein K.A.T."/>
            <person name="Beckman K.B."/>
            <person name="Gohl D.M."/>
        </authorList>
    </citation>
    <scope>NUCLEOTIDE SEQUENCE</scope>
    <source>
        <strain evidence="1">Duluth1</strain>
        <tissue evidence="1">Whole animal</tissue>
    </source>
</reference>
<reference evidence="1" key="2">
    <citation type="submission" date="2020-11" db="EMBL/GenBank/DDBJ databases">
        <authorList>
            <person name="McCartney M.A."/>
            <person name="Auch B."/>
            <person name="Kono T."/>
            <person name="Mallez S."/>
            <person name="Becker A."/>
            <person name="Gohl D.M."/>
            <person name="Silverstein K.A.T."/>
            <person name="Koren S."/>
            <person name="Bechman K.B."/>
            <person name="Herman A."/>
            <person name="Abrahante J.E."/>
            <person name="Garbe J."/>
        </authorList>
    </citation>
    <scope>NUCLEOTIDE SEQUENCE</scope>
    <source>
        <strain evidence="1">Duluth1</strain>
        <tissue evidence="1">Whole animal</tissue>
    </source>
</reference>
<dbReference type="Proteomes" id="UP000828390">
    <property type="component" value="Unassembled WGS sequence"/>
</dbReference>
<organism evidence="1 2">
    <name type="scientific">Dreissena polymorpha</name>
    <name type="common">Zebra mussel</name>
    <name type="synonym">Mytilus polymorpha</name>
    <dbReference type="NCBI Taxonomy" id="45954"/>
    <lineage>
        <taxon>Eukaryota</taxon>
        <taxon>Metazoa</taxon>
        <taxon>Spiralia</taxon>
        <taxon>Lophotrochozoa</taxon>
        <taxon>Mollusca</taxon>
        <taxon>Bivalvia</taxon>
        <taxon>Autobranchia</taxon>
        <taxon>Heteroconchia</taxon>
        <taxon>Euheterodonta</taxon>
        <taxon>Imparidentia</taxon>
        <taxon>Neoheterodontei</taxon>
        <taxon>Myida</taxon>
        <taxon>Dreissenoidea</taxon>
        <taxon>Dreissenidae</taxon>
        <taxon>Dreissena</taxon>
    </lineage>
</organism>
<evidence type="ECO:0000313" key="2">
    <source>
        <dbReference type="Proteomes" id="UP000828390"/>
    </source>
</evidence>
<dbReference type="AlphaFoldDB" id="A0A9D4MZK5"/>
<dbReference type="EMBL" id="JAIWYP010000001">
    <property type="protein sequence ID" value="KAH3884891.1"/>
    <property type="molecule type" value="Genomic_DNA"/>
</dbReference>
<accession>A0A9D4MZK5</accession>
<name>A0A9D4MZK5_DREPO</name>